<evidence type="ECO:0000256" key="2">
    <source>
        <dbReference type="SAM" id="Phobius"/>
    </source>
</evidence>
<organism evidence="3 4">
    <name type="scientific">Paeniroseomonas aquatica</name>
    <dbReference type="NCBI Taxonomy" id="373043"/>
    <lineage>
        <taxon>Bacteria</taxon>
        <taxon>Pseudomonadati</taxon>
        <taxon>Pseudomonadota</taxon>
        <taxon>Alphaproteobacteria</taxon>
        <taxon>Acetobacterales</taxon>
        <taxon>Acetobacteraceae</taxon>
        <taxon>Paeniroseomonas</taxon>
    </lineage>
</organism>
<feature type="transmembrane region" description="Helical" evidence="2">
    <location>
        <begin position="124"/>
        <end position="143"/>
    </location>
</feature>
<keyword evidence="2" id="KW-0472">Membrane</keyword>
<dbReference type="EMBL" id="JAUFPN010000080">
    <property type="protein sequence ID" value="MDN3564338.1"/>
    <property type="molecule type" value="Genomic_DNA"/>
</dbReference>
<dbReference type="RefSeq" id="WP_290316132.1">
    <property type="nucleotide sequence ID" value="NZ_JAUFPN010000080.1"/>
</dbReference>
<name>A0ABT8A3H2_9PROT</name>
<feature type="transmembrane region" description="Helical" evidence="2">
    <location>
        <begin position="98"/>
        <end position="118"/>
    </location>
</feature>
<evidence type="ECO:0000256" key="1">
    <source>
        <dbReference type="SAM" id="MobiDB-lite"/>
    </source>
</evidence>
<accession>A0ABT8A3H2</accession>
<feature type="transmembrane region" description="Helical" evidence="2">
    <location>
        <begin position="38"/>
        <end position="62"/>
    </location>
</feature>
<gene>
    <name evidence="3" type="ORF">QWZ14_08155</name>
</gene>
<sequence length="186" mass="19766">MHVADRLYRWNAWLDGAQPGCRFDLAVWGFAALGLLNLLLTVAFGLSFGILLFIALVMLNLLRLPYALGELPAAEGSPEGAARLETWHRQIVAMPAPVFSLPTLGLALAAIVGIGALGSMTSRHGLPFGVLFLLTMLNALVLLRGRTPLAAPAARDIRPRAAIGQDGMMGGQVPLDHENRGKASPV</sequence>
<keyword evidence="4" id="KW-1185">Reference proteome</keyword>
<proteinExistence type="predicted"/>
<keyword evidence="2" id="KW-1133">Transmembrane helix</keyword>
<feature type="region of interest" description="Disordered" evidence="1">
    <location>
        <begin position="165"/>
        <end position="186"/>
    </location>
</feature>
<protein>
    <recommendedName>
        <fullName evidence="5">Sensor domain-containing protein</fullName>
    </recommendedName>
</protein>
<dbReference type="Proteomes" id="UP001529369">
    <property type="component" value="Unassembled WGS sequence"/>
</dbReference>
<comment type="caution">
    <text evidence="3">The sequence shown here is derived from an EMBL/GenBank/DDBJ whole genome shotgun (WGS) entry which is preliminary data.</text>
</comment>
<keyword evidence="2" id="KW-0812">Transmembrane</keyword>
<evidence type="ECO:0008006" key="5">
    <source>
        <dbReference type="Google" id="ProtNLM"/>
    </source>
</evidence>
<evidence type="ECO:0000313" key="3">
    <source>
        <dbReference type="EMBL" id="MDN3564338.1"/>
    </source>
</evidence>
<feature type="compositionally biased region" description="Basic and acidic residues" evidence="1">
    <location>
        <begin position="175"/>
        <end position="186"/>
    </location>
</feature>
<evidence type="ECO:0000313" key="4">
    <source>
        <dbReference type="Proteomes" id="UP001529369"/>
    </source>
</evidence>
<reference evidence="4" key="1">
    <citation type="journal article" date="2019" name="Int. J. Syst. Evol. Microbiol.">
        <title>The Global Catalogue of Microorganisms (GCM) 10K type strain sequencing project: providing services to taxonomists for standard genome sequencing and annotation.</title>
        <authorList>
            <consortium name="The Broad Institute Genomics Platform"/>
            <consortium name="The Broad Institute Genome Sequencing Center for Infectious Disease"/>
            <person name="Wu L."/>
            <person name="Ma J."/>
        </authorList>
    </citation>
    <scope>NUCLEOTIDE SEQUENCE [LARGE SCALE GENOMIC DNA]</scope>
    <source>
        <strain evidence="4">CECT 7131</strain>
    </source>
</reference>